<gene>
    <name evidence="3" type="ORF">COB20_09410</name>
</gene>
<dbReference type="Pfam" id="PF00534">
    <property type="entry name" value="Glycos_transf_1"/>
    <property type="match status" value="1"/>
</dbReference>
<dbReference type="CDD" id="cd03801">
    <property type="entry name" value="GT4_PimA-like"/>
    <property type="match status" value="1"/>
</dbReference>
<accession>A0A2A4X3N4</accession>
<feature type="domain" description="Glycosyl transferase family 1" evidence="1">
    <location>
        <begin position="216"/>
        <end position="359"/>
    </location>
</feature>
<protein>
    <recommendedName>
        <fullName evidence="5">Glycosyl transferase family 1</fullName>
    </recommendedName>
</protein>
<dbReference type="GO" id="GO:0016757">
    <property type="term" value="F:glycosyltransferase activity"/>
    <property type="evidence" value="ECO:0007669"/>
    <property type="project" value="InterPro"/>
</dbReference>
<evidence type="ECO:0000259" key="2">
    <source>
        <dbReference type="Pfam" id="PF13439"/>
    </source>
</evidence>
<proteinExistence type="predicted"/>
<dbReference type="InterPro" id="IPR001296">
    <property type="entry name" value="Glyco_trans_1"/>
</dbReference>
<evidence type="ECO:0000313" key="3">
    <source>
        <dbReference type="EMBL" id="PCI76891.1"/>
    </source>
</evidence>
<dbReference type="Proteomes" id="UP000218767">
    <property type="component" value="Unassembled WGS sequence"/>
</dbReference>
<dbReference type="Pfam" id="PF13439">
    <property type="entry name" value="Glyco_transf_4"/>
    <property type="match status" value="1"/>
</dbReference>
<dbReference type="PANTHER" id="PTHR45947">
    <property type="entry name" value="SULFOQUINOVOSYL TRANSFERASE SQD2"/>
    <property type="match status" value="1"/>
</dbReference>
<dbReference type="SUPFAM" id="SSF53756">
    <property type="entry name" value="UDP-Glycosyltransferase/glycogen phosphorylase"/>
    <property type="match status" value="1"/>
</dbReference>
<evidence type="ECO:0008006" key="5">
    <source>
        <dbReference type="Google" id="ProtNLM"/>
    </source>
</evidence>
<feature type="domain" description="Glycosyltransferase subfamily 4-like N-terminal" evidence="2">
    <location>
        <begin position="14"/>
        <end position="202"/>
    </location>
</feature>
<dbReference type="PANTHER" id="PTHR45947:SF13">
    <property type="entry name" value="TRANSFERASE"/>
    <property type="match status" value="1"/>
</dbReference>
<dbReference type="EMBL" id="NVUL01000051">
    <property type="protein sequence ID" value="PCI76891.1"/>
    <property type="molecule type" value="Genomic_DNA"/>
</dbReference>
<evidence type="ECO:0000259" key="1">
    <source>
        <dbReference type="Pfam" id="PF00534"/>
    </source>
</evidence>
<evidence type="ECO:0000313" key="4">
    <source>
        <dbReference type="Proteomes" id="UP000218767"/>
    </source>
</evidence>
<dbReference type="Gene3D" id="3.40.50.2000">
    <property type="entry name" value="Glycogen Phosphorylase B"/>
    <property type="match status" value="2"/>
</dbReference>
<dbReference type="AlphaFoldDB" id="A0A2A4X3N4"/>
<organism evidence="3 4">
    <name type="scientific">SAR86 cluster bacterium</name>
    <dbReference type="NCBI Taxonomy" id="2030880"/>
    <lineage>
        <taxon>Bacteria</taxon>
        <taxon>Pseudomonadati</taxon>
        <taxon>Pseudomonadota</taxon>
        <taxon>Gammaproteobacteria</taxon>
        <taxon>SAR86 cluster</taxon>
    </lineage>
</organism>
<reference evidence="4" key="1">
    <citation type="submission" date="2017-08" db="EMBL/GenBank/DDBJ databases">
        <title>A dynamic microbial community with high functional redundancy inhabits the cold, oxic subseafloor aquifer.</title>
        <authorList>
            <person name="Tully B.J."/>
            <person name="Wheat C.G."/>
            <person name="Glazer B.T."/>
            <person name="Huber J.A."/>
        </authorList>
    </citation>
    <scope>NUCLEOTIDE SEQUENCE [LARGE SCALE GENOMIC DNA]</scope>
</reference>
<dbReference type="InterPro" id="IPR050194">
    <property type="entry name" value="Glycosyltransferase_grp1"/>
</dbReference>
<name>A0A2A4X3N4_9GAMM</name>
<comment type="caution">
    <text evidence="3">The sequence shown here is derived from an EMBL/GenBank/DDBJ whole genome shotgun (WGS) entry which is preliminary data.</text>
</comment>
<sequence length="386" mass="42399">MRILHVNNQHRGVGGSDAACHAVIDTCTKRGLEIGFFGRDSKDLPAGLLGKIEAFFSGIYARSAVKAFEHTLQEFRPDVVHVHELFPMISPWILPRCTAAGIPVVMTCYDFRITCPIATHHNNEGICYDCRGGKEYKAILNNCRGSVPESLAYGLRSAVARRFGLFTDHITRFIVLSEFSKSWIEDQAGISPERVATIPCVIPAPDEGINDPYAGEYVGYAGRFAPEKGVGLLMEACRRLDLPLRLAGDSMSHPGILVGDDAKCVATPTPESLTEFYRGARVLVVASLWEETFACVLSEAKAEGVPVIAPRIGAMPDLVEDNVTGLLFETGNVDELTDKLQSIWHDADLCRRLGAAGRRDVQDQLNEDICFERLMNVYRDVTGLQA</sequence>
<dbReference type="InterPro" id="IPR028098">
    <property type="entry name" value="Glyco_trans_4-like_N"/>
</dbReference>